<dbReference type="OrthoDB" id="2688210at2759"/>
<protein>
    <submittedName>
        <fullName evidence="2">Uncharacterized protein</fullName>
    </submittedName>
</protein>
<dbReference type="EMBL" id="SDEE01000334">
    <property type="protein sequence ID" value="RXW17523.1"/>
    <property type="molecule type" value="Genomic_DNA"/>
</dbReference>
<feature type="compositionally biased region" description="Basic and acidic residues" evidence="1">
    <location>
        <begin position="44"/>
        <end position="61"/>
    </location>
</feature>
<dbReference type="STRING" id="2316362.A0A4Q2DCX4"/>
<evidence type="ECO:0000313" key="3">
    <source>
        <dbReference type="Proteomes" id="UP000290288"/>
    </source>
</evidence>
<dbReference type="Proteomes" id="UP000290288">
    <property type="component" value="Unassembled WGS sequence"/>
</dbReference>
<gene>
    <name evidence="2" type="ORF">EST38_g8334</name>
</gene>
<sequence>MPRITRDPNLEGMPDFDSDTFKAAFTPLVTEENTLESIVQKAKDAWSGDHQKRLEDWQRQQEEDEEAARQLAEQQEREEEEIQRAMEEAARLEKIERDKKKPKVKAFVADKPVATLSIPRVSPYAMGKVKSFDFVELHYFTDEGRAEAKYQDKTTSESTMALAHEDGKIFLTPAAAHKPSTKTVPDDMLTWRQMSIAKTGLLQCMKKEGWPQQHIVALGQFFLELDSHPLRSEPNGEEALLLYMSEVRREWHEQLKSTDDDIQPFDISVINAERLRSIYDTLLSRKKAKSIAR</sequence>
<accession>A0A4Q2DCX4</accession>
<evidence type="ECO:0000313" key="2">
    <source>
        <dbReference type="EMBL" id="RXW17523.1"/>
    </source>
</evidence>
<feature type="region of interest" description="Disordered" evidence="1">
    <location>
        <begin position="44"/>
        <end position="78"/>
    </location>
</feature>
<organism evidence="2 3">
    <name type="scientific">Candolleomyces aberdarensis</name>
    <dbReference type="NCBI Taxonomy" id="2316362"/>
    <lineage>
        <taxon>Eukaryota</taxon>
        <taxon>Fungi</taxon>
        <taxon>Dikarya</taxon>
        <taxon>Basidiomycota</taxon>
        <taxon>Agaricomycotina</taxon>
        <taxon>Agaricomycetes</taxon>
        <taxon>Agaricomycetidae</taxon>
        <taxon>Agaricales</taxon>
        <taxon>Agaricineae</taxon>
        <taxon>Psathyrellaceae</taxon>
        <taxon>Candolleomyces</taxon>
    </lineage>
</organism>
<keyword evidence="3" id="KW-1185">Reference proteome</keyword>
<name>A0A4Q2DCX4_9AGAR</name>
<reference evidence="2 3" key="1">
    <citation type="submission" date="2019-01" db="EMBL/GenBank/DDBJ databases">
        <title>Draft genome sequence of Psathyrella aberdarensis IHI B618.</title>
        <authorList>
            <person name="Buettner E."/>
            <person name="Kellner H."/>
        </authorList>
    </citation>
    <scope>NUCLEOTIDE SEQUENCE [LARGE SCALE GENOMIC DNA]</scope>
    <source>
        <strain evidence="2 3">IHI B618</strain>
    </source>
</reference>
<evidence type="ECO:0000256" key="1">
    <source>
        <dbReference type="SAM" id="MobiDB-lite"/>
    </source>
</evidence>
<comment type="caution">
    <text evidence="2">The sequence shown here is derived from an EMBL/GenBank/DDBJ whole genome shotgun (WGS) entry which is preliminary data.</text>
</comment>
<dbReference type="AlphaFoldDB" id="A0A4Q2DCX4"/>
<proteinExistence type="predicted"/>